<dbReference type="PANTHER" id="PTHR43155">
    <property type="entry name" value="CYCLIC DI-GMP PHOSPHODIESTERASE PA4108-RELATED"/>
    <property type="match status" value="1"/>
</dbReference>
<dbReference type="EMBL" id="FWXI01000002">
    <property type="protein sequence ID" value="SMC38109.1"/>
    <property type="molecule type" value="Genomic_DNA"/>
</dbReference>
<dbReference type="SMART" id="SM00471">
    <property type="entry name" value="HDc"/>
    <property type="match status" value="1"/>
</dbReference>
<dbReference type="GO" id="GO:0016787">
    <property type="term" value="F:hydrolase activity"/>
    <property type="evidence" value="ECO:0007669"/>
    <property type="project" value="UniProtKB-KW"/>
</dbReference>
<dbReference type="SUPFAM" id="SSF109604">
    <property type="entry name" value="HD-domain/PDEase-like"/>
    <property type="match status" value="1"/>
</dbReference>
<reference evidence="2 3" key="1">
    <citation type="submission" date="2017-04" db="EMBL/GenBank/DDBJ databases">
        <authorList>
            <person name="Afonso C.L."/>
            <person name="Miller P.J."/>
            <person name="Scott M.A."/>
            <person name="Spackman E."/>
            <person name="Goraichik I."/>
            <person name="Dimitrov K.M."/>
            <person name="Suarez D.L."/>
            <person name="Swayne D.E."/>
        </authorList>
    </citation>
    <scope>NUCLEOTIDE SEQUENCE [LARGE SCALE GENOMIC DNA]</scope>
    <source>
        <strain evidence="2 3">DSM 5090</strain>
    </source>
</reference>
<dbReference type="PROSITE" id="PS51832">
    <property type="entry name" value="HD_GYP"/>
    <property type="match status" value="1"/>
</dbReference>
<gene>
    <name evidence="2" type="ORF">SAMN04488500_10254</name>
</gene>
<evidence type="ECO:0000313" key="2">
    <source>
        <dbReference type="EMBL" id="SMC38109.1"/>
    </source>
</evidence>
<keyword evidence="3" id="KW-1185">Reference proteome</keyword>
<keyword evidence="2" id="KW-0378">Hydrolase</keyword>
<dbReference type="Pfam" id="PF13487">
    <property type="entry name" value="HD_5"/>
    <property type="match status" value="1"/>
</dbReference>
<evidence type="ECO:0000259" key="1">
    <source>
        <dbReference type="PROSITE" id="PS51832"/>
    </source>
</evidence>
<feature type="domain" description="HD-GYP" evidence="1">
    <location>
        <begin position="112"/>
        <end position="308"/>
    </location>
</feature>
<dbReference type="Gene3D" id="1.10.3210.10">
    <property type="entry name" value="Hypothetical protein af1432"/>
    <property type="match status" value="1"/>
</dbReference>
<dbReference type="STRING" id="112901.SAMN04488500_10254"/>
<dbReference type="AlphaFoldDB" id="A0A1W1YPM1"/>
<dbReference type="InterPro" id="IPR003607">
    <property type="entry name" value="HD/PDEase_dom"/>
</dbReference>
<accession>A0A1W1YPM1</accession>
<dbReference type="RefSeq" id="WP_084573972.1">
    <property type="nucleotide sequence ID" value="NZ_CP155572.1"/>
</dbReference>
<organism evidence="2 3">
    <name type="scientific">Sporomusa malonica</name>
    <dbReference type="NCBI Taxonomy" id="112901"/>
    <lineage>
        <taxon>Bacteria</taxon>
        <taxon>Bacillati</taxon>
        <taxon>Bacillota</taxon>
        <taxon>Negativicutes</taxon>
        <taxon>Selenomonadales</taxon>
        <taxon>Sporomusaceae</taxon>
        <taxon>Sporomusa</taxon>
    </lineage>
</organism>
<proteinExistence type="predicted"/>
<dbReference type="OrthoDB" id="1677843at2"/>
<evidence type="ECO:0000313" key="3">
    <source>
        <dbReference type="Proteomes" id="UP000192738"/>
    </source>
</evidence>
<dbReference type="InterPro" id="IPR037522">
    <property type="entry name" value="HD_GYP_dom"/>
</dbReference>
<protein>
    <submittedName>
        <fullName evidence="2">Metal dependent phosphohydrolase</fullName>
    </submittedName>
</protein>
<dbReference type="Proteomes" id="UP000192738">
    <property type="component" value="Unassembled WGS sequence"/>
</dbReference>
<dbReference type="CDD" id="cd00077">
    <property type="entry name" value="HDc"/>
    <property type="match status" value="1"/>
</dbReference>
<dbReference type="PANTHER" id="PTHR43155:SF2">
    <property type="entry name" value="CYCLIC DI-GMP PHOSPHODIESTERASE PA4108"/>
    <property type="match status" value="1"/>
</dbReference>
<name>A0A1W1YPM1_9FIRM</name>
<sequence>MQKIAAVSLQPGMVIARNVFSTEGVLLLGTGTVLDDAYIQRLRLFGLTSIYIKNPFTDQMADSDIIDTIPEVVREETRVQAVQIVHTAFQNLSDTGQVDSQQFKETALFLIDEVIKNKGAMIHLTDIRSRDGYTFGHSVNVCVLSTLTGVQLGYNTLQLRELALGALLHDTGKMLIPKEILVKPGPLTTAERNHMEQHPDLGFDILRRQGEIPLISSHVAYQHHEKFDGSGYTRNLGGSEIHEYARIVAIADVYDAITSDRPYKDGTLPHEAYEIMMSLANTHFDPVILRTFLNQIAVYPLDSIVRINTGEIALVIKVIPGLQTRPTLKIIVDAAGHRLNNGPEIDLTKNLTAFIDKIFTPTEILDLDANLA</sequence>